<feature type="signal peptide" evidence="1">
    <location>
        <begin position="1"/>
        <end position="22"/>
    </location>
</feature>
<dbReference type="AlphaFoldDB" id="A0A316DLY0"/>
<keyword evidence="3" id="KW-1185">Reference proteome</keyword>
<proteinExistence type="predicted"/>
<evidence type="ECO:0000313" key="3">
    <source>
        <dbReference type="Proteomes" id="UP000245430"/>
    </source>
</evidence>
<evidence type="ECO:0000313" key="2">
    <source>
        <dbReference type="EMBL" id="PWK18562.1"/>
    </source>
</evidence>
<name>A0A316DLY0_9FLAO</name>
<feature type="chain" id="PRO_5016241446" description="KTSC domain-containing protein" evidence="1">
    <location>
        <begin position="23"/>
        <end position="125"/>
    </location>
</feature>
<evidence type="ECO:0008006" key="4">
    <source>
        <dbReference type="Google" id="ProtNLM"/>
    </source>
</evidence>
<gene>
    <name evidence="2" type="ORF">LX78_01869</name>
</gene>
<reference evidence="2 3" key="1">
    <citation type="submission" date="2018-05" db="EMBL/GenBank/DDBJ databases">
        <title>Genomic Encyclopedia of Archaeal and Bacterial Type Strains, Phase II (KMG-II): from individual species to whole genera.</title>
        <authorList>
            <person name="Goeker M."/>
        </authorList>
    </citation>
    <scope>NUCLEOTIDE SEQUENCE [LARGE SCALE GENOMIC DNA]</scope>
    <source>
        <strain evidence="2 3">DSM 22637</strain>
    </source>
</reference>
<accession>A0A316DLY0</accession>
<protein>
    <recommendedName>
        <fullName evidence="4">KTSC domain-containing protein</fullName>
    </recommendedName>
</protein>
<evidence type="ECO:0000256" key="1">
    <source>
        <dbReference type="SAM" id="SignalP"/>
    </source>
</evidence>
<dbReference type="RefSeq" id="WP_109682383.1">
    <property type="nucleotide sequence ID" value="NZ_QGGP01000004.1"/>
</dbReference>
<dbReference type="OrthoDB" id="1447590at2"/>
<comment type="caution">
    <text evidence="2">The sequence shown here is derived from an EMBL/GenBank/DDBJ whole genome shotgun (WGS) entry which is preliminary data.</text>
</comment>
<sequence length="125" mass="14496">MKNLLKYFIGIFILCLSVNTFSQEFACVELINYVKKEGREIGSVSSIQLINSSWLKKVTCYNIDGNLAVIANIKTNDYSLYGKDYIFCGITSYNWNAFNNSLYLLNSTYGELFHKYIFDYKCDCY</sequence>
<dbReference type="Proteomes" id="UP000245430">
    <property type="component" value="Unassembled WGS sequence"/>
</dbReference>
<keyword evidence="1" id="KW-0732">Signal</keyword>
<organism evidence="2 3">
    <name type="scientific">Xanthomarina spongicola</name>
    <dbReference type="NCBI Taxonomy" id="570520"/>
    <lineage>
        <taxon>Bacteria</taxon>
        <taxon>Pseudomonadati</taxon>
        <taxon>Bacteroidota</taxon>
        <taxon>Flavobacteriia</taxon>
        <taxon>Flavobacteriales</taxon>
        <taxon>Flavobacteriaceae</taxon>
        <taxon>Xanthomarina</taxon>
    </lineage>
</organism>
<dbReference type="EMBL" id="QGGP01000004">
    <property type="protein sequence ID" value="PWK18562.1"/>
    <property type="molecule type" value="Genomic_DNA"/>
</dbReference>